<evidence type="ECO:0000313" key="12">
    <source>
        <dbReference type="EMBL" id="EKC33726.1"/>
    </source>
</evidence>
<dbReference type="Pfam" id="PF00474">
    <property type="entry name" value="SSF"/>
    <property type="match status" value="1"/>
</dbReference>
<dbReference type="EMBL" id="JH819141">
    <property type="protein sequence ID" value="EKC33726.1"/>
    <property type="molecule type" value="Genomic_DNA"/>
</dbReference>
<dbReference type="InterPro" id="IPR001734">
    <property type="entry name" value="Na/solute_symporter"/>
</dbReference>
<organism evidence="12">
    <name type="scientific">Magallana gigas</name>
    <name type="common">Pacific oyster</name>
    <name type="synonym">Crassostrea gigas</name>
    <dbReference type="NCBI Taxonomy" id="29159"/>
    <lineage>
        <taxon>Eukaryota</taxon>
        <taxon>Metazoa</taxon>
        <taxon>Spiralia</taxon>
        <taxon>Lophotrochozoa</taxon>
        <taxon>Mollusca</taxon>
        <taxon>Bivalvia</taxon>
        <taxon>Autobranchia</taxon>
        <taxon>Pteriomorphia</taxon>
        <taxon>Ostreida</taxon>
        <taxon>Ostreoidea</taxon>
        <taxon>Ostreidae</taxon>
        <taxon>Magallana</taxon>
    </lineage>
</organism>
<keyword evidence="8" id="KW-0406">Ion transport</keyword>
<dbReference type="GO" id="GO:0015293">
    <property type="term" value="F:symporter activity"/>
    <property type="evidence" value="ECO:0007669"/>
    <property type="project" value="TreeGrafter"/>
</dbReference>
<evidence type="ECO:0000256" key="5">
    <source>
        <dbReference type="ARBA" id="ARBA00022692"/>
    </source>
</evidence>
<evidence type="ECO:0000256" key="1">
    <source>
        <dbReference type="ARBA" id="ARBA00004651"/>
    </source>
</evidence>
<evidence type="ECO:0000256" key="8">
    <source>
        <dbReference type="ARBA" id="ARBA00023065"/>
    </source>
</evidence>
<evidence type="ECO:0000256" key="9">
    <source>
        <dbReference type="ARBA" id="ARBA00023136"/>
    </source>
</evidence>
<evidence type="ECO:0000256" key="6">
    <source>
        <dbReference type="ARBA" id="ARBA00022989"/>
    </source>
</evidence>
<keyword evidence="10" id="KW-0739">Sodium transport</keyword>
<sequence length="619" mass="67476">MVQSKSEFDVWDWLLFGAMLAVSAGIGIFYACIGGRQKTTAEFLMGGRSLQLVPVAISILVSFMSAILILGTPAEMYTQGTQYFMYMFGIILAIILASQLFVPLLYPLQLTSSFEYLELRFKSKAAKLTGTTMMILQQVIYMGVASYAPSTALEAVTGFPTWATIITVGVVSTFYTFLGGMKAVVWTDVFQAVIMIAGLLAIVIQGTISVGGIEKVWSINDEWKRIEFFDFDPDPTTRHSFWSLLIGGMVGWTATYGVNQASVQRYCALGSLTKAKTAVMLNILGVALLMCVTCVAGIVVFAYYVEQGCDPYTNKDVSNSNQIIPYFVMETLGYPGIPGLFVACLFSGALSTMSSCLNALSAVTWKDILEPFLGKKTETQKTWITRILVALYGGAGIGMAFMAMNLGGTVLQASLSFTGAASGPLLGIFALGAFFPWANWIGAVVGSVFGLVLPFWISIGAYSVGLDVLYTISYLWYPSIGAATVVIVGLIVSVFTGLTPKEEVDSRYLIPLFDRIFCCLPGSCRQCLRCHIEYEDPDDIKAENDVEFTVDADQPVIVPIKSEKYRENMYSKNPIGGISYRSFRGSENWQDNPAFAESEAPPSYNDVEGTAVQMAKTEL</sequence>
<keyword evidence="7" id="KW-0915">Sodium</keyword>
<evidence type="ECO:0000256" key="4">
    <source>
        <dbReference type="ARBA" id="ARBA00022475"/>
    </source>
</evidence>
<keyword evidence="9" id="KW-0472">Membrane</keyword>
<dbReference type="CDD" id="cd11492">
    <property type="entry name" value="SLC5sbd_NIS-SMVT"/>
    <property type="match status" value="1"/>
</dbReference>
<evidence type="ECO:0000256" key="11">
    <source>
        <dbReference type="RuleBase" id="RU362091"/>
    </source>
</evidence>
<name>K1RHQ0_MAGGI</name>
<keyword evidence="3" id="KW-0813">Transport</keyword>
<evidence type="ECO:0000256" key="10">
    <source>
        <dbReference type="ARBA" id="ARBA00023201"/>
    </source>
</evidence>
<dbReference type="GO" id="GO:0006814">
    <property type="term" value="P:sodium ion transport"/>
    <property type="evidence" value="ECO:0007669"/>
    <property type="project" value="UniProtKB-KW"/>
</dbReference>
<dbReference type="HOGENOM" id="CLU_018808_11_1_1"/>
<evidence type="ECO:0000256" key="3">
    <source>
        <dbReference type="ARBA" id="ARBA00022448"/>
    </source>
</evidence>
<dbReference type="InterPro" id="IPR038377">
    <property type="entry name" value="Na/Glc_symporter_sf"/>
</dbReference>
<dbReference type="Gene3D" id="1.20.1730.10">
    <property type="entry name" value="Sodium/glucose cotransporter"/>
    <property type="match status" value="1"/>
</dbReference>
<protein>
    <submittedName>
        <fullName evidence="12">Sodium-coupled monocarboxylate transporter 1</fullName>
    </submittedName>
</protein>
<dbReference type="PROSITE" id="PS51257">
    <property type="entry name" value="PROKAR_LIPOPROTEIN"/>
    <property type="match status" value="1"/>
</dbReference>
<dbReference type="PROSITE" id="PS50283">
    <property type="entry name" value="NA_SOLUT_SYMP_3"/>
    <property type="match status" value="1"/>
</dbReference>
<dbReference type="AlphaFoldDB" id="K1RHQ0"/>
<dbReference type="InParanoid" id="K1RHQ0"/>
<proteinExistence type="inferred from homology"/>
<evidence type="ECO:0000256" key="2">
    <source>
        <dbReference type="ARBA" id="ARBA00006434"/>
    </source>
</evidence>
<reference evidence="12" key="1">
    <citation type="journal article" date="2012" name="Nature">
        <title>The oyster genome reveals stress adaptation and complexity of shell formation.</title>
        <authorList>
            <person name="Zhang G."/>
            <person name="Fang X."/>
            <person name="Guo X."/>
            <person name="Li L."/>
            <person name="Luo R."/>
            <person name="Xu F."/>
            <person name="Yang P."/>
            <person name="Zhang L."/>
            <person name="Wang X."/>
            <person name="Qi H."/>
            <person name="Xiong Z."/>
            <person name="Que H."/>
            <person name="Xie Y."/>
            <person name="Holland P.W."/>
            <person name="Paps J."/>
            <person name="Zhu Y."/>
            <person name="Wu F."/>
            <person name="Chen Y."/>
            <person name="Wang J."/>
            <person name="Peng C."/>
            <person name="Meng J."/>
            <person name="Yang L."/>
            <person name="Liu J."/>
            <person name="Wen B."/>
            <person name="Zhang N."/>
            <person name="Huang Z."/>
            <person name="Zhu Q."/>
            <person name="Feng Y."/>
            <person name="Mount A."/>
            <person name="Hedgecock D."/>
            <person name="Xu Z."/>
            <person name="Liu Y."/>
            <person name="Domazet-Loso T."/>
            <person name="Du Y."/>
            <person name="Sun X."/>
            <person name="Zhang S."/>
            <person name="Liu B."/>
            <person name="Cheng P."/>
            <person name="Jiang X."/>
            <person name="Li J."/>
            <person name="Fan D."/>
            <person name="Wang W."/>
            <person name="Fu W."/>
            <person name="Wang T."/>
            <person name="Wang B."/>
            <person name="Zhang J."/>
            <person name="Peng Z."/>
            <person name="Li Y."/>
            <person name="Li N."/>
            <person name="Wang J."/>
            <person name="Chen M."/>
            <person name="He Y."/>
            <person name="Tan F."/>
            <person name="Song X."/>
            <person name="Zheng Q."/>
            <person name="Huang R."/>
            <person name="Yang H."/>
            <person name="Du X."/>
            <person name="Chen L."/>
            <person name="Yang M."/>
            <person name="Gaffney P.M."/>
            <person name="Wang S."/>
            <person name="Luo L."/>
            <person name="She Z."/>
            <person name="Ming Y."/>
            <person name="Huang W."/>
            <person name="Zhang S."/>
            <person name="Huang B."/>
            <person name="Zhang Y."/>
            <person name="Qu T."/>
            <person name="Ni P."/>
            <person name="Miao G."/>
            <person name="Wang J."/>
            <person name="Wang Q."/>
            <person name="Steinberg C.E."/>
            <person name="Wang H."/>
            <person name="Li N."/>
            <person name="Qian L."/>
            <person name="Zhang G."/>
            <person name="Li Y."/>
            <person name="Yang H."/>
            <person name="Liu X."/>
            <person name="Wang J."/>
            <person name="Yin Y."/>
            <person name="Wang J."/>
        </authorList>
    </citation>
    <scope>NUCLEOTIDE SEQUENCE [LARGE SCALE GENOMIC DNA]</scope>
    <source>
        <strain evidence="12">05x7-T-G4-1.051#20</strain>
    </source>
</reference>
<dbReference type="PANTHER" id="PTHR42985:SF40">
    <property type="entry name" value="LD47995P-RELATED"/>
    <property type="match status" value="1"/>
</dbReference>
<keyword evidence="5" id="KW-0812">Transmembrane</keyword>
<keyword evidence="4" id="KW-1003">Cell membrane</keyword>
<comment type="similarity">
    <text evidence="2 11">Belongs to the sodium:solute symporter (SSF) (TC 2.A.21) family.</text>
</comment>
<gene>
    <name evidence="12" type="ORF">CGI_10020757</name>
</gene>
<dbReference type="InterPro" id="IPR051163">
    <property type="entry name" value="Sodium:Solute_Symporter_SSF"/>
</dbReference>
<keyword evidence="6" id="KW-1133">Transmembrane helix</keyword>
<accession>K1RHQ0</accession>
<comment type="subcellular location">
    <subcellularLocation>
        <location evidence="1">Cell membrane</location>
        <topology evidence="1">Multi-pass membrane protein</topology>
    </subcellularLocation>
</comment>
<dbReference type="PANTHER" id="PTHR42985">
    <property type="entry name" value="SODIUM-COUPLED MONOCARBOXYLATE TRANSPORTER"/>
    <property type="match status" value="1"/>
</dbReference>
<evidence type="ECO:0000256" key="7">
    <source>
        <dbReference type="ARBA" id="ARBA00023053"/>
    </source>
</evidence>
<dbReference type="NCBIfam" id="TIGR00813">
    <property type="entry name" value="sss"/>
    <property type="match status" value="1"/>
</dbReference>
<dbReference type="GO" id="GO:0005886">
    <property type="term" value="C:plasma membrane"/>
    <property type="evidence" value="ECO:0007669"/>
    <property type="project" value="UniProtKB-SubCell"/>
</dbReference>